<keyword evidence="2" id="KW-1185">Reference proteome</keyword>
<name>A0A5N6U831_ASPAV</name>
<sequence length="52" mass="5419">MRPVVRMLGGPIFLGSHNTSPGVLWGSSLACSATPGTQGGPWLGCLLRRARV</sequence>
<evidence type="ECO:0000313" key="2">
    <source>
        <dbReference type="Proteomes" id="UP000325780"/>
    </source>
</evidence>
<organism evidence="1 2">
    <name type="scientific">Aspergillus avenaceus</name>
    <dbReference type="NCBI Taxonomy" id="36643"/>
    <lineage>
        <taxon>Eukaryota</taxon>
        <taxon>Fungi</taxon>
        <taxon>Dikarya</taxon>
        <taxon>Ascomycota</taxon>
        <taxon>Pezizomycotina</taxon>
        <taxon>Eurotiomycetes</taxon>
        <taxon>Eurotiomycetidae</taxon>
        <taxon>Eurotiales</taxon>
        <taxon>Aspergillaceae</taxon>
        <taxon>Aspergillus</taxon>
        <taxon>Aspergillus subgen. Circumdati</taxon>
    </lineage>
</organism>
<evidence type="ECO:0000313" key="1">
    <source>
        <dbReference type="EMBL" id="KAE8154777.1"/>
    </source>
</evidence>
<dbReference type="PROSITE" id="PS51257">
    <property type="entry name" value="PROKAR_LIPOPROTEIN"/>
    <property type="match status" value="1"/>
</dbReference>
<dbReference type="AlphaFoldDB" id="A0A5N6U831"/>
<dbReference type="Proteomes" id="UP000325780">
    <property type="component" value="Unassembled WGS sequence"/>
</dbReference>
<accession>A0A5N6U831</accession>
<dbReference type="EMBL" id="ML742026">
    <property type="protein sequence ID" value="KAE8154777.1"/>
    <property type="molecule type" value="Genomic_DNA"/>
</dbReference>
<gene>
    <name evidence="1" type="ORF">BDV25DRAFT_82051</name>
</gene>
<reference evidence="1 2" key="1">
    <citation type="submission" date="2019-04" db="EMBL/GenBank/DDBJ databases">
        <title>Friends and foes A comparative genomics study of 23 Aspergillus species from section Flavi.</title>
        <authorList>
            <consortium name="DOE Joint Genome Institute"/>
            <person name="Kjaerbolling I."/>
            <person name="Vesth T."/>
            <person name="Frisvad J.C."/>
            <person name="Nybo J.L."/>
            <person name="Theobald S."/>
            <person name="Kildgaard S."/>
            <person name="Isbrandt T."/>
            <person name="Kuo A."/>
            <person name="Sato A."/>
            <person name="Lyhne E.K."/>
            <person name="Kogle M.E."/>
            <person name="Wiebenga A."/>
            <person name="Kun R.S."/>
            <person name="Lubbers R.J."/>
            <person name="Makela M.R."/>
            <person name="Barry K."/>
            <person name="Chovatia M."/>
            <person name="Clum A."/>
            <person name="Daum C."/>
            <person name="Haridas S."/>
            <person name="He G."/>
            <person name="LaButti K."/>
            <person name="Lipzen A."/>
            <person name="Mondo S."/>
            <person name="Riley R."/>
            <person name="Salamov A."/>
            <person name="Simmons B.A."/>
            <person name="Magnuson J.K."/>
            <person name="Henrissat B."/>
            <person name="Mortensen U.H."/>
            <person name="Larsen T.O."/>
            <person name="Devries R.P."/>
            <person name="Grigoriev I.V."/>
            <person name="Machida M."/>
            <person name="Baker S.E."/>
            <person name="Andersen M.R."/>
        </authorList>
    </citation>
    <scope>NUCLEOTIDE SEQUENCE [LARGE SCALE GENOMIC DNA]</scope>
    <source>
        <strain evidence="1 2">IBT 18842</strain>
    </source>
</reference>
<proteinExistence type="predicted"/>
<protein>
    <submittedName>
        <fullName evidence="1">Uncharacterized protein</fullName>
    </submittedName>
</protein>